<gene>
    <name evidence="1" type="ORF">JG688_00006431</name>
</gene>
<name>A0A8J5MGY8_9STRA</name>
<comment type="caution">
    <text evidence="1">The sequence shown here is derived from an EMBL/GenBank/DDBJ whole genome shotgun (WGS) entry which is preliminary data.</text>
</comment>
<keyword evidence="2" id="KW-1185">Reference proteome</keyword>
<proteinExistence type="predicted"/>
<dbReference type="Proteomes" id="UP000709295">
    <property type="component" value="Unassembled WGS sequence"/>
</dbReference>
<protein>
    <submittedName>
        <fullName evidence="1">Uncharacterized protein</fullName>
    </submittedName>
</protein>
<dbReference type="EMBL" id="JAENGY010000281">
    <property type="protein sequence ID" value="KAG6967171.1"/>
    <property type="molecule type" value="Genomic_DNA"/>
</dbReference>
<evidence type="ECO:0000313" key="1">
    <source>
        <dbReference type="EMBL" id="KAG6967171.1"/>
    </source>
</evidence>
<evidence type="ECO:0000313" key="2">
    <source>
        <dbReference type="Proteomes" id="UP000709295"/>
    </source>
</evidence>
<accession>A0A8J5MGY8</accession>
<organism evidence="1 2">
    <name type="scientific">Phytophthora aleatoria</name>
    <dbReference type="NCBI Taxonomy" id="2496075"/>
    <lineage>
        <taxon>Eukaryota</taxon>
        <taxon>Sar</taxon>
        <taxon>Stramenopiles</taxon>
        <taxon>Oomycota</taxon>
        <taxon>Peronosporomycetes</taxon>
        <taxon>Peronosporales</taxon>
        <taxon>Peronosporaceae</taxon>
        <taxon>Phytophthora</taxon>
    </lineage>
</organism>
<feature type="non-terminal residue" evidence="1">
    <location>
        <position position="1"/>
    </location>
</feature>
<reference evidence="1" key="1">
    <citation type="submission" date="2021-01" db="EMBL/GenBank/DDBJ databases">
        <title>Phytophthora aleatoria, a newly-described species from Pinus radiata is distinct from Phytophthora cactorum isolates based on comparative genomics.</title>
        <authorList>
            <person name="Mcdougal R."/>
            <person name="Panda P."/>
            <person name="Williams N."/>
            <person name="Studholme D.J."/>
        </authorList>
    </citation>
    <scope>NUCLEOTIDE SEQUENCE</scope>
    <source>
        <strain evidence="1">NZFS 4037</strain>
    </source>
</reference>
<sequence length="84" mass="9018">SLLLRNLVQVLAERYAVKGEEGGVGGGVARAGVVRAALNRRRAMATIAARTMMAPSRHRNRHAATISPAASASKITEIKYRLYS</sequence>
<dbReference type="AlphaFoldDB" id="A0A8J5MGY8"/>